<gene>
    <name evidence="2" type="ORF">A3K89_03215</name>
</gene>
<evidence type="ECO:0000259" key="1">
    <source>
        <dbReference type="Pfam" id="PF13338"/>
    </source>
</evidence>
<dbReference type="InterPro" id="IPR025159">
    <property type="entry name" value="AbiEi_N"/>
</dbReference>
<dbReference type="Pfam" id="PF13338">
    <property type="entry name" value="AbiEi_4"/>
    <property type="match status" value="1"/>
</dbReference>
<keyword evidence="3" id="KW-1185">Reference proteome</keyword>
<dbReference type="EMBL" id="LVHI01000012">
    <property type="protein sequence ID" value="OAK54408.1"/>
    <property type="molecule type" value="Genomic_DNA"/>
</dbReference>
<feature type="domain" description="AbiEi antitoxin N-terminal" evidence="1">
    <location>
        <begin position="5"/>
        <end position="40"/>
    </location>
</feature>
<dbReference type="Proteomes" id="UP000077519">
    <property type="component" value="Unassembled WGS sequence"/>
</dbReference>
<protein>
    <recommendedName>
        <fullName evidence="1">AbiEi antitoxin N-terminal domain-containing protein</fullName>
    </recommendedName>
</protein>
<comment type="caution">
    <text evidence="2">The sequence shown here is derived from an EMBL/GenBank/DDBJ whole genome shotgun (WGS) entry which is preliminary data.</text>
</comment>
<evidence type="ECO:0000313" key="2">
    <source>
        <dbReference type="EMBL" id="OAK54408.1"/>
    </source>
</evidence>
<proteinExistence type="predicted"/>
<evidence type="ECO:0000313" key="3">
    <source>
        <dbReference type="Proteomes" id="UP000077519"/>
    </source>
</evidence>
<sequence>MDFDGLFSRADALASGMSDGQLLRARRRGEVLTIRPGAYVTSEHFGTLDSEQQHLMLARAIALDSPVVLSHQSAAIAWGIDVWGLPLAQVHTTNGRSITARSSRRWRVHGTALDPDEHTSRDGVGLTTPARTVVDIARSTDFEHAVCVGDSALRRGLVTIGELQESVVRAKHRTGVQNAVDAVAAMTDRSDSVGETRSRLILVDAGFVPLLNPSLYDDGGAFLGRVDFLLGPPPVVLEFDGVGKYGASAVEIRATALAEKYREDRIRAVGYPFARWGWDDLSRPAVIVDRVRRALELASRAPAPTGCIRNNPMPR</sequence>
<accession>A0A177YH18</accession>
<dbReference type="AlphaFoldDB" id="A0A177YH18"/>
<name>A0A177YH18_9NOCA</name>
<organism evidence="2 3">
    <name type="scientific">Rhodococcoides kyotonense</name>
    <dbReference type="NCBI Taxonomy" id="398843"/>
    <lineage>
        <taxon>Bacteria</taxon>
        <taxon>Bacillati</taxon>
        <taxon>Actinomycetota</taxon>
        <taxon>Actinomycetes</taxon>
        <taxon>Mycobacteriales</taxon>
        <taxon>Nocardiaceae</taxon>
        <taxon>Rhodococcoides</taxon>
    </lineage>
</organism>
<reference evidence="2 3" key="1">
    <citation type="submission" date="2016-03" db="EMBL/GenBank/DDBJ databases">
        <title>Genome sequence of Rhodococcus kyotonensis KB10.</title>
        <authorList>
            <person name="Jeong H."/>
            <person name="Hong C.E."/>
            <person name="Jo S.H."/>
            <person name="Park J.M."/>
        </authorList>
    </citation>
    <scope>NUCLEOTIDE SEQUENCE [LARGE SCALE GENOMIC DNA]</scope>
    <source>
        <strain evidence="2 3">KB10</strain>
    </source>
</reference>